<dbReference type="Proteomes" id="UP000319313">
    <property type="component" value="Unassembled WGS sequence"/>
</dbReference>
<dbReference type="GO" id="GO:0015643">
    <property type="term" value="F:toxic substance binding"/>
    <property type="evidence" value="ECO:0007669"/>
    <property type="project" value="InterPro"/>
</dbReference>
<proteinExistence type="predicted"/>
<name>A0A552DW04_MICAE</name>
<dbReference type="InterPro" id="IPR026262">
    <property type="entry name" value="DinJ"/>
</dbReference>
<dbReference type="AlphaFoldDB" id="A0A552DW04"/>
<evidence type="ECO:0000313" key="2">
    <source>
        <dbReference type="Proteomes" id="UP000319313"/>
    </source>
</evidence>
<comment type="caution">
    <text evidence="1">The sequence shown here is derived from an EMBL/GenBank/DDBJ whole genome shotgun (WGS) entry which is preliminary data.</text>
</comment>
<dbReference type="EMBL" id="SFBL01000083">
    <property type="protein sequence ID" value="TRU26419.1"/>
    <property type="molecule type" value="Genomic_DNA"/>
</dbReference>
<gene>
    <name evidence="1" type="ORF">EWV81_10325</name>
</gene>
<sequence>MSRIKANIEPQLRDIVEEIFQQLGLATTEVITLFYQQVALNKGLTFSVNIPNKTTEETFKNTDREEEMVSCQSREDMLDKLGI</sequence>
<dbReference type="GO" id="GO:0044010">
    <property type="term" value="P:single-species biofilm formation"/>
    <property type="evidence" value="ECO:0007669"/>
    <property type="project" value="InterPro"/>
</dbReference>
<dbReference type="Gene3D" id="1.10.1220.10">
    <property type="entry name" value="Met repressor-like"/>
    <property type="match status" value="1"/>
</dbReference>
<dbReference type="InterPro" id="IPR007337">
    <property type="entry name" value="RelB/DinJ"/>
</dbReference>
<protein>
    <submittedName>
        <fullName evidence="1">Type II toxin-antitoxin system antitoxin, RelB/DinJ family</fullName>
    </submittedName>
</protein>
<accession>A0A552DW04</accession>
<dbReference type="GO" id="GO:0006355">
    <property type="term" value="P:regulation of DNA-templated transcription"/>
    <property type="evidence" value="ECO:0007669"/>
    <property type="project" value="InterPro"/>
</dbReference>
<dbReference type="GO" id="GO:0000987">
    <property type="term" value="F:cis-regulatory region sequence-specific DNA binding"/>
    <property type="evidence" value="ECO:0007669"/>
    <property type="project" value="InterPro"/>
</dbReference>
<dbReference type="Pfam" id="PF04221">
    <property type="entry name" value="RelB"/>
    <property type="match status" value="1"/>
</dbReference>
<reference evidence="1 2" key="1">
    <citation type="submission" date="2019-01" db="EMBL/GenBank/DDBJ databases">
        <title>Coherence of Microcystis species and biogeography revealed through population genomics.</title>
        <authorList>
            <person name="Perez-Carrascal O.M."/>
            <person name="Terrat Y."/>
            <person name="Giani A."/>
            <person name="Fortin N."/>
            <person name="Tromas N."/>
            <person name="Shapiro B.J."/>
        </authorList>
    </citation>
    <scope>NUCLEOTIDE SEQUENCE [LARGE SCALE GENOMIC DNA]</scope>
    <source>
        <strain evidence="1">Ma_SC_T_19800800_S464</strain>
    </source>
</reference>
<dbReference type="InterPro" id="IPR013321">
    <property type="entry name" value="Arc_rbn_hlx_hlx"/>
</dbReference>
<dbReference type="PIRSF" id="PIRSF003108">
    <property type="entry name" value="DinJ"/>
    <property type="match status" value="1"/>
</dbReference>
<organism evidence="1 2">
    <name type="scientific">Microcystis aeruginosa Ma_SC_T_19800800_S464</name>
    <dbReference type="NCBI Taxonomy" id="2486257"/>
    <lineage>
        <taxon>Bacteria</taxon>
        <taxon>Bacillati</taxon>
        <taxon>Cyanobacteriota</taxon>
        <taxon>Cyanophyceae</taxon>
        <taxon>Oscillatoriophycideae</taxon>
        <taxon>Chroococcales</taxon>
        <taxon>Microcystaceae</taxon>
        <taxon>Microcystis</taxon>
    </lineage>
</organism>
<evidence type="ECO:0000313" key="1">
    <source>
        <dbReference type="EMBL" id="TRU26419.1"/>
    </source>
</evidence>